<protein>
    <recommendedName>
        <fullName evidence="3">NAD-dependent epimerase/dehydratase domain-containing protein</fullName>
    </recommendedName>
</protein>
<dbReference type="HOGENOM" id="CLU_007383_9_2_1"/>
<dbReference type="PANTHER" id="PTHR10366">
    <property type="entry name" value="NAD DEPENDENT EPIMERASE/DEHYDRATASE"/>
    <property type="match status" value="1"/>
</dbReference>
<evidence type="ECO:0000256" key="1">
    <source>
        <dbReference type="ARBA" id="ARBA00023002"/>
    </source>
</evidence>
<dbReference type="OrthoDB" id="2735536at2759"/>
<name>A5DU55_LODEL</name>
<dbReference type="AlphaFoldDB" id="A5DU55"/>
<evidence type="ECO:0000259" key="3">
    <source>
        <dbReference type="Pfam" id="PF01370"/>
    </source>
</evidence>
<dbReference type="EMBL" id="CH981524">
    <property type="protein sequence ID" value="EDK42713.1"/>
    <property type="molecule type" value="Genomic_DNA"/>
</dbReference>
<dbReference type="SUPFAM" id="SSF51735">
    <property type="entry name" value="NAD(P)-binding Rossmann-fold domains"/>
    <property type="match status" value="1"/>
</dbReference>
<dbReference type="FunFam" id="3.40.50.720:FF:000191">
    <property type="entry name" value="Methylglyoxal reductase (NADPH-dependent)"/>
    <property type="match status" value="1"/>
</dbReference>
<feature type="domain" description="NAD-dependent epimerase/dehydratase" evidence="3">
    <location>
        <begin position="4"/>
        <end position="270"/>
    </location>
</feature>
<evidence type="ECO:0000256" key="2">
    <source>
        <dbReference type="ARBA" id="ARBA00023445"/>
    </source>
</evidence>
<evidence type="ECO:0000313" key="5">
    <source>
        <dbReference type="Proteomes" id="UP000001996"/>
    </source>
</evidence>
<proteinExistence type="inferred from homology"/>
<dbReference type="InterPro" id="IPR001509">
    <property type="entry name" value="Epimerase_deHydtase"/>
</dbReference>
<dbReference type="VEuPathDB" id="FungiDB:LELG_00891"/>
<dbReference type="Gene3D" id="3.40.50.720">
    <property type="entry name" value="NAD(P)-binding Rossmann-like Domain"/>
    <property type="match status" value="1"/>
</dbReference>
<reference evidence="4 5" key="1">
    <citation type="journal article" date="2009" name="Nature">
        <title>Evolution of pathogenicity and sexual reproduction in eight Candida genomes.</title>
        <authorList>
            <person name="Butler G."/>
            <person name="Rasmussen M.D."/>
            <person name="Lin M.F."/>
            <person name="Santos M.A."/>
            <person name="Sakthikumar S."/>
            <person name="Munro C.A."/>
            <person name="Rheinbay E."/>
            <person name="Grabherr M."/>
            <person name="Forche A."/>
            <person name="Reedy J.L."/>
            <person name="Agrafioti I."/>
            <person name="Arnaud M.B."/>
            <person name="Bates S."/>
            <person name="Brown A.J."/>
            <person name="Brunke S."/>
            <person name="Costanzo M.C."/>
            <person name="Fitzpatrick D.A."/>
            <person name="de Groot P.W."/>
            <person name="Harris D."/>
            <person name="Hoyer L.L."/>
            <person name="Hube B."/>
            <person name="Klis F.M."/>
            <person name="Kodira C."/>
            <person name="Lennard N."/>
            <person name="Logue M.E."/>
            <person name="Martin R."/>
            <person name="Neiman A.M."/>
            <person name="Nikolaou E."/>
            <person name="Quail M.A."/>
            <person name="Quinn J."/>
            <person name="Santos M.C."/>
            <person name="Schmitzberger F.F."/>
            <person name="Sherlock G."/>
            <person name="Shah P."/>
            <person name="Silverstein K.A."/>
            <person name="Skrzypek M.S."/>
            <person name="Soll D."/>
            <person name="Staggs R."/>
            <person name="Stansfield I."/>
            <person name="Stumpf M.P."/>
            <person name="Sudbery P.E."/>
            <person name="Srikantha T."/>
            <person name="Zeng Q."/>
            <person name="Berman J."/>
            <person name="Berriman M."/>
            <person name="Heitman J."/>
            <person name="Gow N.A."/>
            <person name="Lorenz M.C."/>
            <person name="Birren B.W."/>
            <person name="Kellis M."/>
            <person name="Cuomo C.A."/>
        </authorList>
    </citation>
    <scope>NUCLEOTIDE SEQUENCE [LARGE SCALE GENOMIC DNA]</scope>
    <source>
        <strain evidence="5">ATCC 11503 / BCRC 21390 / CBS 2605 / JCM 1781 / NBRC 1676 / NRRL YB-4239</strain>
    </source>
</reference>
<dbReference type="GeneID" id="5235461"/>
<gene>
    <name evidence="4" type="ORF">LELG_00891</name>
</gene>
<dbReference type="Pfam" id="PF01370">
    <property type="entry name" value="Epimerase"/>
    <property type="match status" value="1"/>
</dbReference>
<dbReference type="STRING" id="379508.A5DU55"/>
<dbReference type="InParanoid" id="A5DU55"/>
<organism evidence="4 5">
    <name type="scientific">Lodderomyces elongisporus (strain ATCC 11503 / CBS 2605 / JCM 1781 / NBRC 1676 / NRRL YB-4239)</name>
    <name type="common">Yeast</name>
    <name type="synonym">Saccharomyces elongisporus</name>
    <dbReference type="NCBI Taxonomy" id="379508"/>
    <lineage>
        <taxon>Eukaryota</taxon>
        <taxon>Fungi</taxon>
        <taxon>Dikarya</taxon>
        <taxon>Ascomycota</taxon>
        <taxon>Saccharomycotina</taxon>
        <taxon>Pichiomycetes</taxon>
        <taxon>Debaryomycetaceae</taxon>
        <taxon>Candida/Lodderomyces clade</taxon>
        <taxon>Lodderomyces</taxon>
    </lineage>
</organism>
<dbReference type="PANTHER" id="PTHR10366:SF844">
    <property type="entry name" value="NADPH-DEPENDENT METHYLGLYOXAL REDUCTASE GRE2"/>
    <property type="match status" value="1"/>
</dbReference>
<dbReference type="InterPro" id="IPR050425">
    <property type="entry name" value="NAD(P)_dehydrat-like"/>
</dbReference>
<comment type="similarity">
    <text evidence="2">Belongs to the NAD(P)-dependent epimerase/dehydratase family. Dihydroflavonol-4-reductase subfamily.</text>
</comment>
<dbReference type="OMA" id="RTHDKGR"/>
<dbReference type="InterPro" id="IPR036291">
    <property type="entry name" value="NAD(P)-bd_dom_sf"/>
</dbReference>
<dbReference type="KEGG" id="lel:PVL30_000859"/>
<keyword evidence="5" id="KW-1185">Reference proteome</keyword>
<dbReference type="GO" id="GO:0016616">
    <property type="term" value="F:oxidoreductase activity, acting on the CH-OH group of donors, NAD or NADP as acceptor"/>
    <property type="evidence" value="ECO:0007669"/>
    <property type="project" value="TreeGrafter"/>
</dbReference>
<accession>A5DU55</accession>
<dbReference type="eggNOG" id="KOG1502">
    <property type="taxonomic scope" value="Eukaryota"/>
</dbReference>
<evidence type="ECO:0000313" key="4">
    <source>
        <dbReference type="EMBL" id="EDK42713.1"/>
    </source>
</evidence>
<sequence>MTKVFITGASGFIAQHIVKLLVSKGYEVIGTVRSLAKGAQLSQQAEKTQINNNKSDPNVTSGSFTYVVVPDIAAPNAFDKALEQHPDITYLIHTASPFTYDTTDPENDLVLPAINGTRNILESATNNCRSLKKIVLTSSDAAIYSNIAERNNQLSFNEESWNDVKYEDAIKDAVGGYYGAKSFAEKLAWDFVDEQKPNWDLVAVNPSYVFGPQAYTCDPRHLNTSNALIGDLLEKKEGRGSSEFENEIGGYIDVRDVAQAHVYAMEDVDKKCIGKRLFLNNGQFSVQMMLDVINDKFPELGLIKGLPGSGVNDIKVLAKVDNSATKTILPWQFMKLDEIVVDTVQQILDYQNVKNVL</sequence>
<keyword evidence="1" id="KW-0560">Oxidoreductase</keyword>
<dbReference type="Proteomes" id="UP000001996">
    <property type="component" value="Unassembled WGS sequence"/>
</dbReference>
<dbReference type="CDD" id="cd05227">
    <property type="entry name" value="AR_SDR_e"/>
    <property type="match status" value="1"/>
</dbReference>